<keyword evidence="3" id="KW-1185">Reference proteome</keyword>
<dbReference type="RefSeq" id="WP_219499593.1">
    <property type="nucleotide sequence ID" value="NZ_JAHXDN010000001.1"/>
</dbReference>
<sequence>MLWDFGKWFDVLMGSRRSRDVDSQMRGFAAALQELVKSNEANAKRLQALELEKQHDQLIDIQSKLFDKVATYNNVVVTLGYAGFFAIWNYVSTDLGVADTRLVAIMLGCSLFLFVGWVVVGSFQASQLNIGIAKVLNDPSLTPFERQEKLEAVQLNKSKSQLRYFAVWYWVFYCSAGLGFFAGGYLLLLLLLRIVGIEFGIQSFLDSLKR</sequence>
<dbReference type="EMBL" id="JAHXDN010000001">
    <property type="protein sequence ID" value="MBW4707124.1"/>
    <property type="molecule type" value="Genomic_DNA"/>
</dbReference>
<gene>
    <name evidence="2" type="ORF">KX928_04925</name>
</gene>
<evidence type="ECO:0000313" key="2">
    <source>
        <dbReference type="EMBL" id="MBW4707124.1"/>
    </source>
</evidence>
<keyword evidence="1" id="KW-0472">Membrane</keyword>
<evidence type="ECO:0000256" key="1">
    <source>
        <dbReference type="SAM" id="Phobius"/>
    </source>
</evidence>
<dbReference type="Proteomes" id="UP001138661">
    <property type="component" value="Unassembled WGS sequence"/>
</dbReference>
<evidence type="ECO:0000313" key="3">
    <source>
        <dbReference type="Proteomes" id="UP001138661"/>
    </source>
</evidence>
<organism evidence="2 3">
    <name type="scientific">Roseobacter insulae</name>
    <dbReference type="NCBI Taxonomy" id="2859783"/>
    <lineage>
        <taxon>Bacteria</taxon>
        <taxon>Pseudomonadati</taxon>
        <taxon>Pseudomonadota</taxon>
        <taxon>Alphaproteobacteria</taxon>
        <taxon>Rhodobacterales</taxon>
        <taxon>Roseobacteraceae</taxon>
        <taxon>Roseobacter</taxon>
    </lineage>
</organism>
<comment type="caution">
    <text evidence="2">The sequence shown here is derived from an EMBL/GenBank/DDBJ whole genome shotgun (WGS) entry which is preliminary data.</text>
</comment>
<feature type="transmembrane region" description="Helical" evidence="1">
    <location>
        <begin position="102"/>
        <end position="120"/>
    </location>
</feature>
<keyword evidence="1" id="KW-1133">Transmembrane helix</keyword>
<feature type="transmembrane region" description="Helical" evidence="1">
    <location>
        <begin position="167"/>
        <end position="192"/>
    </location>
</feature>
<protein>
    <submittedName>
        <fullName evidence="2">Uncharacterized protein</fullName>
    </submittedName>
</protein>
<keyword evidence="1" id="KW-0812">Transmembrane</keyword>
<reference evidence="2" key="1">
    <citation type="submission" date="2021-07" db="EMBL/GenBank/DDBJ databases">
        <title>Roseobacter insulae sp. nov., isolated from a tidal flat.</title>
        <authorList>
            <person name="Park S."/>
            <person name="Yoon J.-H."/>
        </authorList>
    </citation>
    <scope>NUCLEOTIDE SEQUENCE</scope>
    <source>
        <strain evidence="2">YSTF-M11</strain>
    </source>
</reference>
<name>A0A9X1FST8_9RHOB</name>
<proteinExistence type="predicted"/>
<accession>A0A9X1FST8</accession>
<dbReference type="AlphaFoldDB" id="A0A9X1FST8"/>
<feature type="transmembrane region" description="Helical" evidence="1">
    <location>
        <begin position="72"/>
        <end position="90"/>
    </location>
</feature>